<dbReference type="AlphaFoldDB" id="A0A1G2C6Q3"/>
<dbReference type="PROSITE" id="PS51794">
    <property type="entry name" value="DAC"/>
    <property type="match status" value="1"/>
</dbReference>
<organism evidence="2 3">
    <name type="scientific">Candidatus Liptonbacteria bacterium GWC1_60_9</name>
    <dbReference type="NCBI Taxonomy" id="1798645"/>
    <lineage>
        <taxon>Bacteria</taxon>
        <taxon>Candidatus Liptoniibacteriota</taxon>
    </lineage>
</organism>
<evidence type="ECO:0000313" key="3">
    <source>
        <dbReference type="Proteomes" id="UP000176349"/>
    </source>
</evidence>
<comment type="caution">
    <text evidence="2">The sequence shown here is derived from an EMBL/GenBank/DDBJ whole genome shotgun (WGS) entry which is preliminary data.</text>
</comment>
<evidence type="ECO:0000259" key="1">
    <source>
        <dbReference type="PROSITE" id="PS51794"/>
    </source>
</evidence>
<dbReference type="InterPro" id="IPR036888">
    <property type="entry name" value="DNA_integrity_DisA_N_sf"/>
</dbReference>
<dbReference type="Gene3D" id="3.40.1700.10">
    <property type="entry name" value="DNA integrity scanning protein, DisA, N-terminal domain"/>
    <property type="match status" value="1"/>
</dbReference>
<protein>
    <recommendedName>
        <fullName evidence="1">DAC domain-containing protein</fullName>
    </recommendedName>
</protein>
<name>A0A1G2C6Q3_9BACT</name>
<gene>
    <name evidence="2" type="ORF">A2128_02455</name>
</gene>
<dbReference type="InterPro" id="IPR003390">
    <property type="entry name" value="DNA_integrity_scan_DisA_N"/>
</dbReference>
<reference evidence="2 3" key="1">
    <citation type="journal article" date="2016" name="Nat. Commun.">
        <title>Thousands of microbial genomes shed light on interconnected biogeochemical processes in an aquifer system.</title>
        <authorList>
            <person name="Anantharaman K."/>
            <person name="Brown C.T."/>
            <person name="Hug L.A."/>
            <person name="Sharon I."/>
            <person name="Castelle C.J."/>
            <person name="Probst A.J."/>
            <person name="Thomas B.C."/>
            <person name="Singh A."/>
            <person name="Wilkins M.J."/>
            <person name="Karaoz U."/>
            <person name="Brodie E.L."/>
            <person name="Williams K.H."/>
            <person name="Hubbard S.S."/>
            <person name="Banfield J.F."/>
        </authorList>
    </citation>
    <scope>NUCLEOTIDE SEQUENCE [LARGE SCALE GENOMIC DNA]</scope>
</reference>
<dbReference type="EMBL" id="MHKV01000023">
    <property type="protein sequence ID" value="OGY97094.1"/>
    <property type="molecule type" value="Genomic_DNA"/>
</dbReference>
<dbReference type="Proteomes" id="UP000176349">
    <property type="component" value="Unassembled WGS sequence"/>
</dbReference>
<evidence type="ECO:0000313" key="2">
    <source>
        <dbReference type="EMBL" id="OGY97094.1"/>
    </source>
</evidence>
<dbReference type="Pfam" id="PF02457">
    <property type="entry name" value="DAC"/>
    <property type="match status" value="1"/>
</dbReference>
<accession>A0A1G2C6Q3</accession>
<sequence>MFSKGWYEKVKKDRSVWGTLQKVESCLADSGVALPMLYKLRLAEFVLRLRKRFHKKFGLLIVFGWQNKWLKKYADLPDASQDIFKKHPVRIFRFQGEALQDLGNERFISKHLRELVNFDGAILVDKKGAIVRSGVYLEGLRPKIVVEKLYPGHASDLSSRFGFRKKVHARHLAAITVSYVLRGTTVYTLSEETGDFHIFERGKIVYSTARGETKAG</sequence>
<proteinExistence type="predicted"/>
<feature type="domain" description="DAC" evidence="1">
    <location>
        <begin position="20"/>
        <end position="210"/>
    </location>
</feature>
<dbReference type="SUPFAM" id="SSF143597">
    <property type="entry name" value="YojJ-like"/>
    <property type="match status" value="1"/>
</dbReference>